<dbReference type="PANTHER" id="PTHR24221">
    <property type="entry name" value="ATP-BINDING CASSETTE SUB-FAMILY B"/>
    <property type="match status" value="1"/>
</dbReference>
<dbReference type="Gene3D" id="3.90.70.10">
    <property type="entry name" value="Cysteine proteinases"/>
    <property type="match status" value="1"/>
</dbReference>
<protein>
    <submittedName>
        <fullName evidence="18">ABC-type bacteriocin/lantibiotic exporter, contains an N-terminal double-glycine peptidase domain</fullName>
    </submittedName>
</protein>
<dbReference type="GO" id="GO:0140359">
    <property type="term" value="F:ABC-type transporter activity"/>
    <property type="evidence" value="ECO:0007669"/>
    <property type="project" value="InterPro"/>
</dbReference>
<evidence type="ECO:0000256" key="5">
    <source>
        <dbReference type="ARBA" id="ARBA00022741"/>
    </source>
</evidence>
<feature type="transmembrane region" description="Helical" evidence="14">
    <location>
        <begin position="353"/>
        <end position="376"/>
    </location>
</feature>
<evidence type="ECO:0000313" key="18">
    <source>
        <dbReference type="EMBL" id="SCG17044.1"/>
    </source>
</evidence>
<evidence type="ECO:0000256" key="6">
    <source>
        <dbReference type="ARBA" id="ARBA00022807"/>
    </source>
</evidence>
<keyword evidence="6" id="KW-0788">Thiol protease</keyword>
<sequence length="792" mass="85186">MSTLDKTGQAEQAPRPPEATSLPTEFTDRRQRFRREALRHHGVNREAGDAVELGWRALPGLAALRSLRWRNVRAALRVSRTRVPVVLQSQMSECGAAALAMVLAYFGQPVPLDELRTETNTGRDGVAARAMLAAARRRGLVARGVRVSIEGLRNLPPATILFWNFIHFVVLERVTDTHLYIVDPAFGRRKVSLAEAGKAFTGVALEFHPPVGATTSRRGADARNLGASRLPYLSKFFPRTAAWVPLALTSVALTLCGLAVPAASTYVVHRAGQPGEPVSAWLLFGAAVVLFAMYFWMQTVRRLALLSVQTLADKSVTLGAVHHLVALPFDYFAQRHTGDLSMRVRTSNAVRQILTGSALSAVLDGVLVLVYGGLIVVADRRLGALVLTLAVAQLALLAFSWRKQEYLTAALLEAQAKSHTELFQLLDSVPTLKASGLEGAAAETWSHTFVAEVNARTRSRRFLGVCEAVSTAIQFLAPLAVLAAGLVLLGRGEISLSRVVGFSALAMGMFVPLASLVQTGLEVAGLRATLTRLADILDARPEAGPDAVVPSRVTGAITLDDVRFAYPGARTPALVDVNAQIEPGQFTLILGESGSGKSTLAMLLAGLYLPSAGTVSLDGTPTDQLDRPAARRSMAYVRQDARLFGGTIRENIALGRPECSLEDVIAAARLAEVHDDIDAMPMRYETLLGSSGAGLSGGQIQRISLARALLRNSELLILDEATSALDRLTEDRIMANLRRTGRSLVVVAHRLSHPEAADQILVMSDGRLVQRGRHEDLMAEDGLYRRLVGGAS</sequence>
<name>A0A1C5GAX2_MICEH</name>
<dbReference type="Proteomes" id="UP000198251">
    <property type="component" value="Chromosome I"/>
</dbReference>
<feature type="transmembrane region" description="Helical" evidence="14">
    <location>
        <begin position="280"/>
        <end position="296"/>
    </location>
</feature>
<evidence type="ECO:0000256" key="12">
    <source>
        <dbReference type="ARBA" id="ARBA00061644"/>
    </source>
</evidence>
<dbReference type="GO" id="GO:0016887">
    <property type="term" value="F:ATP hydrolysis activity"/>
    <property type="evidence" value="ECO:0007669"/>
    <property type="project" value="InterPro"/>
</dbReference>
<organism evidence="18 19">
    <name type="scientific">Micromonospora echinofusca</name>
    <dbReference type="NCBI Taxonomy" id="47858"/>
    <lineage>
        <taxon>Bacteria</taxon>
        <taxon>Bacillati</taxon>
        <taxon>Actinomycetota</taxon>
        <taxon>Actinomycetes</taxon>
        <taxon>Micromonosporales</taxon>
        <taxon>Micromonosporaceae</taxon>
        <taxon>Micromonospora</taxon>
    </lineage>
</organism>
<keyword evidence="11" id="KW-0080">Bacteriocin transport</keyword>
<dbReference type="Pfam" id="PF00005">
    <property type="entry name" value="ABC_tran"/>
    <property type="match status" value="1"/>
</dbReference>
<feature type="transmembrane region" description="Helical" evidence="14">
    <location>
        <begin position="242"/>
        <end position="268"/>
    </location>
</feature>
<dbReference type="GO" id="GO:0043213">
    <property type="term" value="P:bacteriocin transport"/>
    <property type="evidence" value="ECO:0007669"/>
    <property type="project" value="UniProtKB-KW"/>
</dbReference>
<keyword evidence="4 14" id="KW-0812">Transmembrane</keyword>
<feature type="transmembrane region" description="Helical" evidence="14">
    <location>
        <begin position="316"/>
        <end position="333"/>
    </location>
</feature>
<evidence type="ECO:0000256" key="1">
    <source>
        <dbReference type="ARBA" id="ARBA00004651"/>
    </source>
</evidence>
<dbReference type="PROSITE" id="PS50893">
    <property type="entry name" value="ABC_TRANSPORTER_2"/>
    <property type="match status" value="1"/>
</dbReference>
<dbReference type="InterPro" id="IPR017871">
    <property type="entry name" value="ABC_transporter-like_CS"/>
</dbReference>
<dbReference type="AlphaFoldDB" id="A0A1C5GAX2"/>
<evidence type="ECO:0000259" key="17">
    <source>
        <dbReference type="PROSITE" id="PS50990"/>
    </source>
</evidence>
<dbReference type="Pfam" id="PF00664">
    <property type="entry name" value="ABC_membrane"/>
    <property type="match status" value="1"/>
</dbReference>
<evidence type="ECO:0000313" key="19">
    <source>
        <dbReference type="Proteomes" id="UP000198251"/>
    </source>
</evidence>
<evidence type="ECO:0000256" key="7">
    <source>
        <dbReference type="ARBA" id="ARBA00022840"/>
    </source>
</evidence>
<feature type="domain" description="ABC transmembrane type-1" evidence="16">
    <location>
        <begin position="246"/>
        <end position="525"/>
    </location>
</feature>
<feature type="transmembrane region" description="Helical" evidence="14">
    <location>
        <begin position="382"/>
        <end position="401"/>
    </location>
</feature>
<dbReference type="PROSITE" id="PS00211">
    <property type="entry name" value="ABC_TRANSPORTER_1"/>
    <property type="match status" value="1"/>
</dbReference>
<keyword evidence="3" id="KW-1003">Cell membrane</keyword>
<evidence type="ECO:0000256" key="11">
    <source>
        <dbReference type="ARBA" id="ARBA00043264"/>
    </source>
</evidence>
<evidence type="ECO:0000256" key="13">
    <source>
        <dbReference type="SAM" id="MobiDB-lite"/>
    </source>
</evidence>
<feature type="transmembrane region" description="Helical" evidence="14">
    <location>
        <begin position="462"/>
        <end position="489"/>
    </location>
</feature>
<keyword evidence="6" id="KW-0378">Hydrolase</keyword>
<comment type="similarity">
    <text evidence="12">Belongs to the ABC transporter superfamily. Lipid exporter (TC 3.A.1.106) family.</text>
</comment>
<feature type="compositionally biased region" description="Polar residues" evidence="13">
    <location>
        <begin position="1"/>
        <end position="10"/>
    </location>
</feature>
<dbReference type="SUPFAM" id="SSF90123">
    <property type="entry name" value="ABC transporter transmembrane region"/>
    <property type="match status" value="1"/>
</dbReference>
<gene>
    <name evidence="18" type="ORF">GA0070610_3348</name>
</gene>
<keyword evidence="5" id="KW-0547">Nucleotide-binding</keyword>
<dbReference type="GO" id="GO:0008234">
    <property type="term" value="F:cysteine-type peptidase activity"/>
    <property type="evidence" value="ECO:0007669"/>
    <property type="project" value="UniProtKB-KW"/>
</dbReference>
<keyword evidence="9 14" id="KW-1133">Transmembrane helix</keyword>
<dbReference type="SMART" id="SM00382">
    <property type="entry name" value="AAA"/>
    <property type="match status" value="1"/>
</dbReference>
<keyword evidence="7" id="KW-0067">ATP-binding</keyword>
<keyword evidence="6" id="KW-0645">Protease</keyword>
<feature type="region of interest" description="Disordered" evidence="13">
    <location>
        <begin position="1"/>
        <end position="27"/>
    </location>
</feature>
<feature type="transmembrane region" description="Helical" evidence="14">
    <location>
        <begin position="495"/>
        <end position="517"/>
    </location>
</feature>
<keyword evidence="19" id="KW-1185">Reference proteome</keyword>
<evidence type="ECO:0000256" key="8">
    <source>
        <dbReference type="ARBA" id="ARBA00022927"/>
    </source>
</evidence>
<dbReference type="GO" id="GO:0034040">
    <property type="term" value="F:ATPase-coupled lipid transmembrane transporter activity"/>
    <property type="evidence" value="ECO:0007669"/>
    <property type="project" value="TreeGrafter"/>
</dbReference>
<feature type="domain" description="Peptidase C39" evidence="17">
    <location>
        <begin position="88"/>
        <end position="207"/>
    </location>
</feature>
<evidence type="ECO:0000259" key="15">
    <source>
        <dbReference type="PROSITE" id="PS50893"/>
    </source>
</evidence>
<dbReference type="GO" id="GO:0015031">
    <property type="term" value="P:protein transport"/>
    <property type="evidence" value="ECO:0007669"/>
    <property type="project" value="UniProtKB-KW"/>
</dbReference>
<accession>A0A1C5GAX2</accession>
<evidence type="ECO:0000256" key="10">
    <source>
        <dbReference type="ARBA" id="ARBA00023136"/>
    </source>
</evidence>
<dbReference type="Pfam" id="PF03412">
    <property type="entry name" value="Peptidase_C39"/>
    <property type="match status" value="1"/>
</dbReference>
<dbReference type="EMBL" id="LT607733">
    <property type="protein sequence ID" value="SCG17044.1"/>
    <property type="molecule type" value="Genomic_DNA"/>
</dbReference>
<dbReference type="PANTHER" id="PTHR24221:SF654">
    <property type="entry name" value="ATP-BINDING CASSETTE SUB-FAMILY B MEMBER 6"/>
    <property type="match status" value="1"/>
</dbReference>
<evidence type="ECO:0000256" key="3">
    <source>
        <dbReference type="ARBA" id="ARBA00022475"/>
    </source>
</evidence>
<dbReference type="InterPro" id="IPR005074">
    <property type="entry name" value="Peptidase_C39"/>
</dbReference>
<dbReference type="InterPro" id="IPR003593">
    <property type="entry name" value="AAA+_ATPase"/>
</dbReference>
<dbReference type="FunFam" id="3.40.50.300:FF:000299">
    <property type="entry name" value="ABC transporter ATP-binding protein/permease"/>
    <property type="match status" value="1"/>
</dbReference>
<keyword evidence="2" id="KW-0813">Transport</keyword>
<evidence type="ECO:0000259" key="16">
    <source>
        <dbReference type="PROSITE" id="PS50929"/>
    </source>
</evidence>
<dbReference type="SUPFAM" id="SSF52540">
    <property type="entry name" value="P-loop containing nucleoside triphosphate hydrolases"/>
    <property type="match status" value="1"/>
</dbReference>
<proteinExistence type="inferred from homology"/>
<dbReference type="PROSITE" id="PS50990">
    <property type="entry name" value="PEPTIDASE_C39"/>
    <property type="match status" value="1"/>
</dbReference>
<dbReference type="InterPro" id="IPR039421">
    <property type="entry name" value="Type_1_exporter"/>
</dbReference>
<keyword evidence="8" id="KW-0653">Protein transport</keyword>
<dbReference type="GO" id="GO:0005886">
    <property type="term" value="C:plasma membrane"/>
    <property type="evidence" value="ECO:0007669"/>
    <property type="project" value="UniProtKB-SubCell"/>
</dbReference>
<dbReference type="InterPro" id="IPR036640">
    <property type="entry name" value="ABC1_TM_sf"/>
</dbReference>
<dbReference type="InterPro" id="IPR011527">
    <property type="entry name" value="ABC1_TM_dom"/>
</dbReference>
<dbReference type="GO" id="GO:0006508">
    <property type="term" value="P:proteolysis"/>
    <property type="evidence" value="ECO:0007669"/>
    <property type="project" value="InterPro"/>
</dbReference>
<keyword evidence="10 14" id="KW-0472">Membrane</keyword>
<dbReference type="PROSITE" id="PS50929">
    <property type="entry name" value="ABC_TM1F"/>
    <property type="match status" value="1"/>
</dbReference>
<comment type="subcellular location">
    <subcellularLocation>
        <location evidence="1">Cell membrane</location>
        <topology evidence="1">Multi-pass membrane protein</topology>
    </subcellularLocation>
</comment>
<evidence type="ECO:0000256" key="4">
    <source>
        <dbReference type="ARBA" id="ARBA00022692"/>
    </source>
</evidence>
<evidence type="ECO:0000256" key="2">
    <source>
        <dbReference type="ARBA" id="ARBA00022448"/>
    </source>
</evidence>
<dbReference type="Gene3D" id="3.40.50.300">
    <property type="entry name" value="P-loop containing nucleotide triphosphate hydrolases"/>
    <property type="match status" value="1"/>
</dbReference>
<dbReference type="InterPro" id="IPR003439">
    <property type="entry name" value="ABC_transporter-like_ATP-bd"/>
</dbReference>
<feature type="domain" description="ABC transporter" evidence="15">
    <location>
        <begin position="557"/>
        <end position="790"/>
    </location>
</feature>
<dbReference type="GeneID" id="95803092"/>
<reference evidence="18 19" key="1">
    <citation type="submission" date="2016-06" db="EMBL/GenBank/DDBJ databases">
        <authorList>
            <person name="Kjaerup R.B."/>
            <person name="Dalgaard T.S."/>
            <person name="Juul-Madsen H.R."/>
        </authorList>
    </citation>
    <scope>NUCLEOTIDE SEQUENCE [LARGE SCALE GENOMIC DNA]</scope>
    <source>
        <strain evidence="18 19">DSM 43913</strain>
    </source>
</reference>
<dbReference type="GO" id="GO:0005524">
    <property type="term" value="F:ATP binding"/>
    <property type="evidence" value="ECO:0007669"/>
    <property type="project" value="UniProtKB-KW"/>
</dbReference>
<dbReference type="InterPro" id="IPR027417">
    <property type="entry name" value="P-loop_NTPase"/>
</dbReference>
<evidence type="ECO:0000256" key="14">
    <source>
        <dbReference type="SAM" id="Phobius"/>
    </source>
</evidence>
<dbReference type="RefSeq" id="WP_089000848.1">
    <property type="nucleotide sequence ID" value="NZ_JBFAAC010000016.1"/>
</dbReference>
<evidence type="ECO:0000256" key="9">
    <source>
        <dbReference type="ARBA" id="ARBA00022989"/>
    </source>
</evidence>
<dbReference type="Gene3D" id="1.20.1560.10">
    <property type="entry name" value="ABC transporter type 1, transmembrane domain"/>
    <property type="match status" value="1"/>
</dbReference>